<evidence type="ECO:0000313" key="3">
    <source>
        <dbReference type="Proteomes" id="UP000677265"/>
    </source>
</evidence>
<protein>
    <submittedName>
        <fullName evidence="1">Uncharacterized protein</fullName>
    </submittedName>
</protein>
<evidence type="ECO:0000313" key="1">
    <source>
        <dbReference type="EMBL" id="MBS4186373.1"/>
    </source>
</evidence>
<keyword evidence="3" id="KW-1185">Reference proteome</keyword>
<dbReference type="EMBL" id="JAGYPE010000007">
    <property type="protein sequence ID" value="MBS4186373.1"/>
    <property type="molecule type" value="Genomic_DNA"/>
</dbReference>
<sequence>MNVDTLEELLLGDDGLLISLRLGYGLKTEKVVQIIDVLHYLSEEWSESDYIPKKAANMFADFYVAAYSSLGLYNEEVQIKIEDAVDKIMDAIRRCVDVPGF</sequence>
<organism evidence="1">
    <name type="scientific">Neobacillus citreus</name>
    <dbReference type="NCBI Taxonomy" id="2833578"/>
    <lineage>
        <taxon>Bacteria</taxon>
        <taxon>Bacillati</taxon>
        <taxon>Bacillota</taxon>
        <taxon>Bacilli</taxon>
        <taxon>Bacillales</taxon>
        <taxon>Bacillaceae</taxon>
        <taxon>Neobacillus</taxon>
    </lineage>
</organism>
<evidence type="ECO:0000313" key="2">
    <source>
        <dbReference type="EMBL" id="MCH6264907.1"/>
    </source>
</evidence>
<proteinExistence type="predicted"/>
<reference evidence="1" key="1">
    <citation type="submission" date="2021-05" db="EMBL/GenBank/DDBJ databases">
        <title>Novel Bacillus species.</title>
        <authorList>
            <person name="Liu G."/>
        </authorList>
    </citation>
    <scope>NUCLEOTIDE SEQUENCE</scope>
    <source>
        <strain evidence="1 3">FJAT-50051</strain>
    </source>
</reference>
<name>A0A942T7B6_9BACI</name>
<dbReference type="Proteomes" id="UP000677265">
    <property type="component" value="Unassembled WGS sequence"/>
</dbReference>
<dbReference type="AlphaFoldDB" id="A0A942T7B6"/>
<dbReference type="RefSeq" id="WP_213146190.1">
    <property type="nucleotide sequence ID" value="NZ_JAGYPE020000005.1"/>
</dbReference>
<dbReference type="EMBL" id="JAGYPE020000005">
    <property type="protein sequence ID" value="MCH6264907.1"/>
    <property type="molecule type" value="Genomic_DNA"/>
</dbReference>
<comment type="caution">
    <text evidence="1">The sequence shown here is derived from an EMBL/GenBank/DDBJ whole genome shotgun (WGS) entry which is preliminary data.</text>
</comment>
<gene>
    <name evidence="2" type="ORF">KHB02_005140</name>
    <name evidence="1" type="ORF">KHB02_33940</name>
</gene>
<accession>A0A942T7B6</accession>